<dbReference type="KEGG" id="hara:AArcS_0486"/>
<evidence type="ECO:0000259" key="1">
    <source>
        <dbReference type="Pfam" id="PF01370"/>
    </source>
</evidence>
<keyword evidence="3" id="KW-1185">Reference proteome</keyword>
<accession>A0A897MU17</accession>
<dbReference type="RefSeq" id="WP_238478826.1">
    <property type="nucleotide sequence ID" value="NZ_CP064786.1"/>
</dbReference>
<reference evidence="2" key="1">
    <citation type="submission" date="2020-11" db="EMBL/GenBank/DDBJ databases">
        <title>Carbohydrate-dependent, anaerobic sulfur respiration: A novel catabolism in halophilic archaea.</title>
        <authorList>
            <person name="Sorokin D.Y."/>
            <person name="Messina E."/>
            <person name="Smedile F."/>
            <person name="La Cono V."/>
            <person name="Hallsworth J.E."/>
            <person name="Yakimov M.M."/>
        </authorList>
    </citation>
    <scope>NUCLEOTIDE SEQUENCE</scope>
    <source>
        <strain evidence="2">AArc-S</strain>
    </source>
</reference>
<dbReference type="SUPFAM" id="SSF51735">
    <property type="entry name" value="NAD(P)-binding Rossmann-fold domains"/>
    <property type="match status" value="1"/>
</dbReference>
<dbReference type="AlphaFoldDB" id="A0A897MU17"/>
<organism evidence="2 3">
    <name type="scientific">Natranaeroarchaeum sulfidigenes</name>
    <dbReference type="NCBI Taxonomy" id="2784880"/>
    <lineage>
        <taxon>Archaea</taxon>
        <taxon>Methanobacteriati</taxon>
        <taxon>Methanobacteriota</taxon>
        <taxon>Stenosarchaea group</taxon>
        <taxon>Halobacteria</taxon>
        <taxon>Halobacteriales</taxon>
        <taxon>Natronoarchaeaceae</taxon>
        <taxon>Natranaeroarchaeum</taxon>
    </lineage>
</organism>
<dbReference type="InterPro" id="IPR036291">
    <property type="entry name" value="NAD(P)-bd_dom_sf"/>
</dbReference>
<dbReference type="InterPro" id="IPR001509">
    <property type="entry name" value="Epimerase_deHydtase"/>
</dbReference>
<dbReference type="InterPro" id="IPR050177">
    <property type="entry name" value="Lipid_A_modif_metabolic_enz"/>
</dbReference>
<dbReference type="PRINTS" id="PR01713">
    <property type="entry name" value="NUCEPIMERASE"/>
</dbReference>
<protein>
    <submittedName>
        <fullName evidence="2">Nucleoside-diphosphate-sugar epimerase</fullName>
    </submittedName>
</protein>
<sequence>MNNIGPTDQNILITGGAGFIGSHLADALVPDNDVTILDNLSTGSRENVPSKAELLEGDITDSETLATSMSGMDIIYHQAAQVSVQKSVKEPVESFGTNIAPTVQILDHARNHDCRVVLASSCAIYGDPEYIPIDEAHPTTPSSPYGLEKITKDRYARLYHELYGVDTVALRYFNVYGPRQTAGDYSGVISIFNEQAQDNRDITVEGDGQQTRDFVHVHDIVQANLRAGETDAVGEAFNIGTGSSVTIKNLAETIRDVADSSSDVVHVDPREGDISHSEADIEKARTLLGYEPTIELDEGLQSLISPTA</sequence>
<evidence type="ECO:0000313" key="3">
    <source>
        <dbReference type="Proteomes" id="UP000663586"/>
    </source>
</evidence>
<evidence type="ECO:0000313" key="2">
    <source>
        <dbReference type="EMBL" id="QSG01715.1"/>
    </source>
</evidence>
<dbReference type="Gene3D" id="3.40.50.720">
    <property type="entry name" value="NAD(P)-binding Rossmann-like Domain"/>
    <property type="match status" value="1"/>
</dbReference>
<dbReference type="GeneID" id="70683867"/>
<gene>
    <name evidence="2" type="primary">wcaG4</name>
    <name evidence="2" type="ORF">AArcS_0486</name>
</gene>
<feature type="domain" description="NAD-dependent epimerase/dehydratase" evidence="1">
    <location>
        <begin position="11"/>
        <end position="240"/>
    </location>
</feature>
<dbReference type="EMBL" id="CP064786">
    <property type="protein sequence ID" value="QSG01715.1"/>
    <property type="molecule type" value="Genomic_DNA"/>
</dbReference>
<dbReference type="PANTHER" id="PTHR43245:SF13">
    <property type="entry name" value="UDP-D-APIOSE_UDP-D-XYLOSE SYNTHASE 2"/>
    <property type="match status" value="1"/>
</dbReference>
<dbReference type="Proteomes" id="UP000663586">
    <property type="component" value="Chromosome"/>
</dbReference>
<dbReference type="Pfam" id="PF01370">
    <property type="entry name" value="Epimerase"/>
    <property type="match status" value="1"/>
</dbReference>
<dbReference type="PANTHER" id="PTHR43245">
    <property type="entry name" value="BIFUNCTIONAL POLYMYXIN RESISTANCE PROTEIN ARNA"/>
    <property type="match status" value="1"/>
</dbReference>
<proteinExistence type="predicted"/>
<name>A0A897MU17_9EURY</name>